<evidence type="ECO:0000259" key="2">
    <source>
        <dbReference type="Pfam" id="PF26640"/>
    </source>
</evidence>
<dbReference type="InterPro" id="IPR058525">
    <property type="entry name" value="DUF8212"/>
</dbReference>
<dbReference type="Proteomes" id="UP000313359">
    <property type="component" value="Unassembled WGS sequence"/>
</dbReference>
<dbReference type="InterPro" id="IPR010730">
    <property type="entry name" value="HET"/>
</dbReference>
<gene>
    <name evidence="3" type="ORF">L227DRAFT_655241</name>
</gene>
<feature type="domain" description="Heterokaryon incompatibility" evidence="1">
    <location>
        <begin position="24"/>
        <end position="115"/>
    </location>
</feature>
<evidence type="ECO:0000259" key="1">
    <source>
        <dbReference type="Pfam" id="PF06985"/>
    </source>
</evidence>
<dbReference type="OrthoDB" id="2654851at2759"/>
<name>A0A5C2S325_9APHY</name>
<evidence type="ECO:0000313" key="4">
    <source>
        <dbReference type="Proteomes" id="UP000313359"/>
    </source>
</evidence>
<accession>A0A5C2S325</accession>
<dbReference type="Pfam" id="PF06985">
    <property type="entry name" value="HET"/>
    <property type="match status" value="1"/>
</dbReference>
<reference evidence="3" key="1">
    <citation type="journal article" date="2018" name="Genome Biol. Evol.">
        <title>Genomics and development of Lentinus tigrinus, a white-rot wood-decaying mushroom with dimorphic fruiting bodies.</title>
        <authorList>
            <person name="Wu B."/>
            <person name="Xu Z."/>
            <person name="Knudson A."/>
            <person name="Carlson A."/>
            <person name="Chen N."/>
            <person name="Kovaka S."/>
            <person name="LaButti K."/>
            <person name="Lipzen A."/>
            <person name="Pennachio C."/>
            <person name="Riley R."/>
            <person name="Schakwitz W."/>
            <person name="Umezawa K."/>
            <person name="Ohm R.A."/>
            <person name="Grigoriev I.V."/>
            <person name="Nagy L.G."/>
            <person name="Gibbons J."/>
            <person name="Hibbett D."/>
        </authorList>
    </citation>
    <scope>NUCLEOTIDE SEQUENCE [LARGE SCALE GENOMIC DNA]</scope>
    <source>
        <strain evidence="3">ALCF2SS1-6</strain>
    </source>
</reference>
<dbReference type="PANTHER" id="PTHR10622:SF10">
    <property type="entry name" value="HET DOMAIN-CONTAINING PROTEIN"/>
    <property type="match status" value="1"/>
</dbReference>
<dbReference type="PANTHER" id="PTHR10622">
    <property type="entry name" value="HET DOMAIN-CONTAINING PROTEIN"/>
    <property type="match status" value="1"/>
</dbReference>
<protein>
    <submittedName>
        <fullName evidence="3">Uncharacterized protein</fullName>
    </submittedName>
</protein>
<dbReference type="AlphaFoldDB" id="A0A5C2S325"/>
<keyword evidence="4" id="KW-1185">Reference proteome</keyword>
<evidence type="ECO:0000313" key="3">
    <source>
        <dbReference type="EMBL" id="RPD57985.1"/>
    </source>
</evidence>
<dbReference type="Pfam" id="PF26640">
    <property type="entry name" value="DUF8212"/>
    <property type="match status" value="1"/>
</dbReference>
<proteinExistence type="predicted"/>
<organism evidence="3 4">
    <name type="scientific">Lentinus tigrinus ALCF2SS1-6</name>
    <dbReference type="NCBI Taxonomy" id="1328759"/>
    <lineage>
        <taxon>Eukaryota</taxon>
        <taxon>Fungi</taxon>
        <taxon>Dikarya</taxon>
        <taxon>Basidiomycota</taxon>
        <taxon>Agaricomycotina</taxon>
        <taxon>Agaricomycetes</taxon>
        <taxon>Polyporales</taxon>
        <taxon>Polyporaceae</taxon>
        <taxon>Lentinus</taxon>
    </lineage>
</organism>
<sequence length="375" mass="42598">MWLLSTSRAELSYFSGPEAVPGGYAILSHVWGRSEQSFQETQALQQRCATTGENPRDCASDKIRAFCELAEAHGYEWAWMDICCIDKTSSSELSEAINSMYRYYALAEVCYAYLFDVPAGEVKMRSPRAPTAFVDSKWHTRGWTLQELLAPSTVLFLSQEWTTLGTKASLAEVLWSITRIPQDVLRGERRPGDCSIAQRMSWAAMRQTTRLEDEAYCLMGIFDINMPTLYGEGRKAFRRLQEEIMKTSVDSSLFAWGIESEMMPLPVPEPAPSLSECEQHYSHHAKAFAESPRDFWRCGHVHRINPSEVKSRWPRVSCTNDVNENIAIDRLPSFTDTPHGVLTNILVFEIDTALFQSGHWWSHGSPLPHTESHTE</sequence>
<dbReference type="EMBL" id="ML122278">
    <property type="protein sequence ID" value="RPD57985.1"/>
    <property type="molecule type" value="Genomic_DNA"/>
</dbReference>
<feature type="domain" description="DUF8212" evidence="2">
    <location>
        <begin position="235"/>
        <end position="356"/>
    </location>
</feature>